<evidence type="ECO:0000259" key="7">
    <source>
        <dbReference type="Pfam" id="PF00884"/>
    </source>
</evidence>
<dbReference type="GO" id="GO:0004423">
    <property type="term" value="F:iduronate-2-sulfatase activity"/>
    <property type="evidence" value="ECO:0007669"/>
    <property type="project" value="InterPro"/>
</dbReference>
<comment type="cofactor">
    <cofactor evidence="1">
        <name>Ca(2+)</name>
        <dbReference type="ChEBI" id="CHEBI:29108"/>
    </cofactor>
</comment>
<dbReference type="InterPro" id="IPR017850">
    <property type="entry name" value="Alkaline_phosphatase_core_sf"/>
</dbReference>
<evidence type="ECO:0000256" key="1">
    <source>
        <dbReference type="ARBA" id="ARBA00001913"/>
    </source>
</evidence>
<name>A0A382H8M1_9ZZZZ</name>
<sequence length="405" mass="45297">MIALGLSVALGQAAAKRPNVLFIAIDDLNDWVGCLGGHPQVRTPNIDRLARRGVLFSNAHCQAPICNPSRVSLLTGVRPSTSGVYELSQPHHLSPVLKDAVTLPAHFKAGGYHVLGRGKIYHGRYEYPADWHDFKTTGDARNQQWRKKPVSSIPGIRVRDFGPIDLPEEQFGDLINARWAAGQLKRDFGRPFFMAVGIRLPHVPLYAPRRFFERHPENRVKLPLVPEDDLADLPSAGLQITRYMHNTPLNHKSVLASGSWHDAVAAYLACTEFVDHCVGVMLEALDASAHAKDTVVVLWSDHGWHLGEKQHWAKRSLWEESTRVPLIFAGPSLGKGNCLRPVGLIDLYPTLNEVCDLTSPPQTLEGHSLVPLLQKPDAAWPHPAITTFHQNDHTIRTEHWRYIRY</sequence>
<dbReference type="InterPro" id="IPR035874">
    <property type="entry name" value="IDS"/>
</dbReference>
<reference evidence="8" key="1">
    <citation type="submission" date="2018-05" db="EMBL/GenBank/DDBJ databases">
        <authorList>
            <person name="Lanie J.A."/>
            <person name="Ng W.-L."/>
            <person name="Kazmierczak K.M."/>
            <person name="Andrzejewski T.M."/>
            <person name="Davidsen T.M."/>
            <person name="Wayne K.J."/>
            <person name="Tettelin H."/>
            <person name="Glass J.I."/>
            <person name="Rusch D."/>
            <person name="Podicherti R."/>
            <person name="Tsui H.-C.T."/>
            <person name="Winkler M.E."/>
        </authorList>
    </citation>
    <scope>NUCLEOTIDE SEQUENCE</scope>
</reference>
<dbReference type="EMBL" id="UINC01059773">
    <property type="protein sequence ID" value="SVB83552.1"/>
    <property type="molecule type" value="Genomic_DNA"/>
</dbReference>
<keyword evidence="3" id="KW-0479">Metal-binding</keyword>
<dbReference type="PANTHER" id="PTHR45953:SF1">
    <property type="entry name" value="IDURONATE 2-SULFATASE"/>
    <property type="match status" value="1"/>
</dbReference>
<proteinExistence type="inferred from homology"/>
<evidence type="ECO:0000256" key="6">
    <source>
        <dbReference type="ARBA" id="ARBA00022837"/>
    </source>
</evidence>
<dbReference type="GO" id="GO:0046872">
    <property type="term" value="F:metal ion binding"/>
    <property type="evidence" value="ECO:0007669"/>
    <property type="project" value="UniProtKB-KW"/>
</dbReference>
<dbReference type="InterPro" id="IPR000917">
    <property type="entry name" value="Sulfatase_N"/>
</dbReference>
<dbReference type="Pfam" id="PF00884">
    <property type="entry name" value="Sulfatase"/>
    <property type="match status" value="1"/>
</dbReference>
<dbReference type="AlphaFoldDB" id="A0A382H8M1"/>
<keyword evidence="5" id="KW-0378">Hydrolase</keyword>
<dbReference type="CDD" id="cd16030">
    <property type="entry name" value="iduronate-2-sulfatase"/>
    <property type="match status" value="1"/>
</dbReference>
<feature type="non-terminal residue" evidence="8">
    <location>
        <position position="405"/>
    </location>
</feature>
<gene>
    <name evidence="8" type="ORF">METZ01_LOCUS236406</name>
</gene>
<evidence type="ECO:0000256" key="4">
    <source>
        <dbReference type="ARBA" id="ARBA00022729"/>
    </source>
</evidence>
<evidence type="ECO:0000313" key="8">
    <source>
        <dbReference type="EMBL" id="SVB83552.1"/>
    </source>
</evidence>
<dbReference type="PANTHER" id="PTHR45953">
    <property type="entry name" value="IDURONATE 2-SULFATASE"/>
    <property type="match status" value="1"/>
</dbReference>
<dbReference type="SUPFAM" id="SSF53649">
    <property type="entry name" value="Alkaline phosphatase-like"/>
    <property type="match status" value="1"/>
</dbReference>
<organism evidence="8">
    <name type="scientific">marine metagenome</name>
    <dbReference type="NCBI Taxonomy" id="408172"/>
    <lineage>
        <taxon>unclassified sequences</taxon>
        <taxon>metagenomes</taxon>
        <taxon>ecological metagenomes</taxon>
    </lineage>
</organism>
<keyword evidence="4" id="KW-0732">Signal</keyword>
<evidence type="ECO:0000256" key="3">
    <source>
        <dbReference type="ARBA" id="ARBA00022723"/>
    </source>
</evidence>
<feature type="domain" description="Sulfatase N-terminal" evidence="7">
    <location>
        <begin position="18"/>
        <end position="352"/>
    </location>
</feature>
<evidence type="ECO:0000256" key="5">
    <source>
        <dbReference type="ARBA" id="ARBA00022801"/>
    </source>
</evidence>
<comment type="similarity">
    <text evidence="2">Belongs to the sulfatase family.</text>
</comment>
<dbReference type="GO" id="GO:0005737">
    <property type="term" value="C:cytoplasm"/>
    <property type="evidence" value="ECO:0007669"/>
    <property type="project" value="TreeGrafter"/>
</dbReference>
<accession>A0A382H8M1</accession>
<dbReference type="Gene3D" id="3.40.720.10">
    <property type="entry name" value="Alkaline Phosphatase, subunit A"/>
    <property type="match status" value="1"/>
</dbReference>
<protein>
    <recommendedName>
        <fullName evidence="7">Sulfatase N-terminal domain-containing protein</fullName>
    </recommendedName>
</protein>
<keyword evidence="6" id="KW-0106">Calcium</keyword>
<evidence type="ECO:0000256" key="2">
    <source>
        <dbReference type="ARBA" id="ARBA00008779"/>
    </source>
</evidence>